<evidence type="ECO:0000256" key="6">
    <source>
        <dbReference type="ARBA" id="ARBA00022853"/>
    </source>
</evidence>
<dbReference type="SMART" id="SM00317">
    <property type="entry name" value="SET"/>
    <property type="match status" value="1"/>
</dbReference>
<keyword evidence="5" id="KW-0949">S-adenosyl-L-methionine</keyword>
<reference evidence="11 12" key="2">
    <citation type="journal article" date="2017" name="Nature">
        <title>The Apostasia genome and the evolution of orchids.</title>
        <authorList>
            <person name="Zhang G.Q."/>
            <person name="Liu K.W."/>
            <person name="Li Z."/>
            <person name="Lohaus R."/>
            <person name="Hsiao Y.Y."/>
            <person name="Niu S.C."/>
            <person name="Wang J.Y."/>
            <person name="Lin Y.C."/>
            <person name="Xu Q."/>
            <person name="Chen L.J."/>
            <person name="Yoshida K."/>
            <person name="Fujiwara S."/>
            <person name="Wang Z.W."/>
            <person name="Zhang Y.Q."/>
            <person name="Mitsuda N."/>
            <person name="Wang M."/>
            <person name="Liu G.H."/>
            <person name="Pecoraro L."/>
            <person name="Huang H.X."/>
            <person name="Xiao X.J."/>
            <person name="Lin M."/>
            <person name="Wu X.Y."/>
            <person name="Wu W.L."/>
            <person name="Chen Y.Y."/>
            <person name="Chang S.B."/>
            <person name="Sakamoto S."/>
            <person name="Ohme-Takagi M."/>
            <person name="Yagi M."/>
            <person name="Zeng S.J."/>
            <person name="Shen C.Y."/>
            <person name="Yeh C.M."/>
            <person name="Luo Y.B."/>
            <person name="Tsai W.C."/>
            <person name="Van de Peer Y."/>
            <person name="Liu Z.J."/>
        </authorList>
    </citation>
    <scope>NUCLEOTIDE SEQUENCE [LARGE SCALE GENOMIC DNA]</scope>
    <source>
        <tissue evidence="11">The whole plant</tissue>
    </source>
</reference>
<feature type="domain" description="SET" evidence="10">
    <location>
        <begin position="422"/>
        <end position="539"/>
    </location>
</feature>
<sequence length="608" mass="68888">MDRGTRVWASIFSADLQRFERDLSGIYAGYAGWAADCGRSWQNVSNSAEVVDKLKESLQQMKSSRPFGVSFNGSLTYFRKKKHSKPKSGPLLESFELIKKVGNISIDQMQHVGSESPWPQINDMDSELRELDVDLVYSSSLPTRNQNKLPDGCSSTKKKSRKSRKIAHEIHIGISPKLLSETKIMSIMEGGYYNKYSRDADEGVYIDDIKHDVEQLSVSQHDSDKVKKIGNASHMLIDCPEPEGLSSGISKSKSYPSLKRKADDQLAPPPKVAKLSRKIKVKKASQKVASRRIVKPSKLLVPCPKTNGCARSSISGWDWRQWSRNALPSERARLRGNRDVVPHSSCSDANGNQNSNNKGPSARTNRVKLRNLLAAAEGAELLKVTQLKVAGYFSFYGDSNLLYLINTLSYTLLFILLKARKKHLCFQRSKIHDWGLVALEPIEAEDFVIEYVGELIRRQISDIRELKYEKMGIGSSYLFRLDDGFVVDATRRGGLARFINHSCEPNCYTKVITVDGQKKIFIYAKRHISTGEELTYNYKFPLEEKKIPCNCGSKRYLQMYSSMLCKVHLRCLKVDDAVFKIMLYSMNAFHSLVKFHLQGKLSFNYLLF</sequence>
<comment type="subcellular location">
    <subcellularLocation>
        <location evidence="1">Nucleus</location>
    </subcellularLocation>
</comment>
<keyword evidence="4 11" id="KW-0808">Transferase</keyword>
<evidence type="ECO:0000256" key="8">
    <source>
        <dbReference type="ARBA" id="ARBA00047571"/>
    </source>
</evidence>
<dbReference type="GO" id="GO:0032259">
    <property type="term" value="P:methylation"/>
    <property type="evidence" value="ECO:0007669"/>
    <property type="project" value="UniProtKB-KW"/>
</dbReference>
<evidence type="ECO:0000256" key="4">
    <source>
        <dbReference type="ARBA" id="ARBA00022679"/>
    </source>
</evidence>
<evidence type="ECO:0000256" key="9">
    <source>
        <dbReference type="SAM" id="MobiDB-lite"/>
    </source>
</evidence>
<comment type="catalytic activity">
    <reaction evidence="8">
        <text>L-lysyl(4)-[histone H3] + 3 S-adenosyl-L-methionine = N(6),N(6),N(6)-trimethyl-L-lysyl(4)-[histone H3] + 3 S-adenosyl-L-homocysteine + 3 H(+)</text>
        <dbReference type="Rhea" id="RHEA:60260"/>
        <dbReference type="Rhea" id="RHEA-COMP:15537"/>
        <dbReference type="Rhea" id="RHEA-COMP:15547"/>
        <dbReference type="ChEBI" id="CHEBI:15378"/>
        <dbReference type="ChEBI" id="CHEBI:29969"/>
        <dbReference type="ChEBI" id="CHEBI:57856"/>
        <dbReference type="ChEBI" id="CHEBI:59789"/>
        <dbReference type="ChEBI" id="CHEBI:61961"/>
        <dbReference type="EC" id="2.1.1.354"/>
    </reaction>
</comment>
<reference evidence="11 12" key="1">
    <citation type="journal article" date="2016" name="Sci. Rep.">
        <title>The Dendrobium catenatum Lindl. genome sequence provides insights into polysaccharide synthase, floral development and adaptive evolution.</title>
        <authorList>
            <person name="Zhang G.Q."/>
            <person name="Xu Q."/>
            <person name="Bian C."/>
            <person name="Tsai W.C."/>
            <person name="Yeh C.M."/>
            <person name="Liu K.W."/>
            <person name="Yoshida K."/>
            <person name="Zhang L.S."/>
            <person name="Chang S.B."/>
            <person name="Chen F."/>
            <person name="Shi Y."/>
            <person name="Su Y.Y."/>
            <person name="Zhang Y.Q."/>
            <person name="Chen L.J."/>
            <person name="Yin Y."/>
            <person name="Lin M."/>
            <person name="Huang H."/>
            <person name="Deng H."/>
            <person name="Wang Z.W."/>
            <person name="Zhu S.L."/>
            <person name="Zhao X."/>
            <person name="Deng C."/>
            <person name="Niu S.C."/>
            <person name="Huang J."/>
            <person name="Wang M."/>
            <person name="Liu G.H."/>
            <person name="Yang H.J."/>
            <person name="Xiao X.J."/>
            <person name="Hsiao Y.Y."/>
            <person name="Wu W.L."/>
            <person name="Chen Y.Y."/>
            <person name="Mitsuda N."/>
            <person name="Ohme-Takagi M."/>
            <person name="Luo Y.B."/>
            <person name="Van de Peer Y."/>
            <person name="Liu Z.J."/>
        </authorList>
    </citation>
    <scope>NUCLEOTIDE SEQUENCE [LARGE SCALE GENOMIC DNA]</scope>
    <source>
        <tissue evidence="11">The whole plant</tissue>
    </source>
</reference>
<feature type="region of interest" description="Disordered" evidence="9">
    <location>
        <begin position="144"/>
        <end position="165"/>
    </location>
</feature>
<evidence type="ECO:0000259" key="10">
    <source>
        <dbReference type="PROSITE" id="PS50280"/>
    </source>
</evidence>
<feature type="compositionally biased region" description="Low complexity" evidence="9">
    <location>
        <begin position="244"/>
        <end position="257"/>
    </location>
</feature>
<accession>A0A2I0XGV9</accession>
<dbReference type="EC" id="2.1.1.354" evidence="2"/>
<protein>
    <recommendedName>
        <fullName evidence="2">[histone H3]-lysine(4) N-trimethyltransferase</fullName>
        <ecNumber evidence="2">2.1.1.354</ecNumber>
    </recommendedName>
</protein>
<feature type="region of interest" description="Disordered" evidence="9">
    <location>
        <begin position="340"/>
        <end position="363"/>
    </location>
</feature>
<dbReference type="Pfam" id="PF00856">
    <property type="entry name" value="SET"/>
    <property type="match status" value="1"/>
</dbReference>
<keyword evidence="7" id="KW-0539">Nucleus</keyword>
<dbReference type="Gene3D" id="2.170.270.10">
    <property type="entry name" value="SET domain"/>
    <property type="match status" value="1"/>
</dbReference>
<evidence type="ECO:0000256" key="7">
    <source>
        <dbReference type="ARBA" id="ARBA00023242"/>
    </source>
</evidence>
<dbReference type="InterPro" id="IPR001214">
    <property type="entry name" value="SET_dom"/>
</dbReference>
<evidence type="ECO:0000256" key="2">
    <source>
        <dbReference type="ARBA" id="ARBA00012182"/>
    </source>
</evidence>
<dbReference type="PANTHER" id="PTHR45814:SF2">
    <property type="entry name" value="HISTONE-LYSINE N-METHYLTRANSFERASE SETD1"/>
    <property type="match status" value="1"/>
</dbReference>
<evidence type="ECO:0000313" key="12">
    <source>
        <dbReference type="Proteomes" id="UP000233837"/>
    </source>
</evidence>
<evidence type="ECO:0000256" key="3">
    <source>
        <dbReference type="ARBA" id="ARBA00022603"/>
    </source>
</evidence>
<evidence type="ECO:0000256" key="1">
    <source>
        <dbReference type="ARBA" id="ARBA00004123"/>
    </source>
</evidence>
<keyword evidence="6" id="KW-0156">Chromatin regulator</keyword>
<dbReference type="PROSITE" id="PS50280">
    <property type="entry name" value="SET"/>
    <property type="match status" value="1"/>
</dbReference>
<dbReference type="SUPFAM" id="SSF82199">
    <property type="entry name" value="SET domain"/>
    <property type="match status" value="1"/>
</dbReference>
<name>A0A2I0XGV9_9ASPA</name>
<evidence type="ECO:0000313" key="11">
    <source>
        <dbReference type="EMBL" id="PKU87130.1"/>
    </source>
</evidence>
<dbReference type="PANTHER" id="PTHR45814">
    <property type="entry name" value="HISTONE-LYSINE N-METHYLTRANSFERASE SETD1"/>
    <property type="match status" value="1"/>
</dbReference>
<feature type="region of interest" description="Disordered" evidence="9">
    <location>
        <begin position="243"/>
        <end position="273"/>
    </location>
</feature>
<proteinExistence type="predicted"/>
<feature type="compositionally biased region" description="Polar residues" evidence="9">
    <location>
        <begin position="344"/>
        <end position="363"/>
    </location>
</feature>
<keyword evidence="3 11" id="KW-0489">Methyltransferase</keyword>
<dbReference type="InterPro" id="IPR046341">
    <property type="entry name" value="SET_dom_sf"/>
</dbReference>
<dbReference type="STRING" id="906689.A0A2I0XGV9"/>
<organism evidence="11 12">
    <name type="scientific">Dendrobium catenatum</name>
    <dbReference type="NCBI Taxonomy" id="906689"/>
    <lineage>
        <taxon>Eukaryota</taxon>
        <taxon>Viridiplantae</taxon>
        <taxon>Streptophyta</taxon>
        <taxon>Embryophyta</taxon>
        <taxon>Tracheophyta</taxon>
        <taxon>Spermatophyta</taxon>
        <taxon>Magnoliopsida</taxon>
        <taxon>Liliopsida</taxon>
        <taxon>Asparagales</taxon>
        <taxon>Orchidaceae</taxon>
        <taxon>Epidendroideae</taxon>
        <taxon>Malaxideae</taxon>
        <taxon>Dendrobiinae</taxon>
        <taxon>Dendrobium</taxon>
    </lineage>
</organism>
<feature type="compositionally biased region" description="Basic residues" evidence="9">
    <location>
        <begin position="156"/>
        <end position="165"/>
    </location>
</feature>
<evidence type="ECO:0000256" key="5">
    <source>
        <dbReference type="ARBA" id="ARBA00022691"/>
    </source>
</evidence>
<gene>
    <name evidence="11" type="primary">ATX1</name>
    <name evidence="11" type="ORF">MA16_Dca006538</name>
</gene>
<dbReference type="EMBL" id="KZ501893">
    <property type="protein sequence ID" value="PKU87130.1"/>
    <property type="molecule type" value="Genomic_DNA"/>
</dbReference>
<dbReference type="AlphaFoldDB" id="A0A2I0XGV9"/>
<keyword evidence="12" id="KW-1185">Reference proteome</keyword>
<dbReference type="GO" id="GO:0048188">
    <property type="term" value="C:Set1C/COMPASS complex"/>
    <property type="evidence" value="ECO:0007669"/>
    <property type="project" value="TreeGrafter"/>
</dbReference>
<dbReference type="GO" id="GO:0140999">
    <property type="term" value="F:histone H3K4 trimethyltransferase activity"/>
    <property type="evidence" value="ECO:0007669"/>
    <property type="project" value="UniProtKB-EC"/>
</dbReference>
<dbReference type="InterPro" id="IPR044570">
    <property type="entry name" value="Set1-like"/>
</dbReference>
<dbReference type="Proteomes" id="UP000233837">
    <property type="component" value="Unassembled WGS sequence"/>
</dbReference>